<proteinExistence type="inferred from homology"/>
<organism evidence="11 12">
    <name type="scientific">Kluyvera intermedia</name>
    <name type="common">Enterobacter intermedius</name>
    <dbReference type="NCBI Taxonomy" id="61648"/>
    <lineage>
        <taxon>Bacteria</taxon>
        <taxon>Pseudomonadati</taxon>
        <taxon>Pseudomonadota</taxon>
        <taxon>Gammaproteobacteria</taxon>
        <taxon>Enterobacterales</taxon>
        <taxon>Enterobacteriaceae</taxon>
        <taxon>Kluyvera</taxon>
    </lineage>
</organism>
<dbReference type="Gene3D" id="1.20.1600.10">
    <property type="entry name" value="Outer membrane efflux proteins (OEP)"/>
    <property type="match status" value="1"/>
</dbReference>
<evidence type="ECO:0000256" key="7">
    <source>
        <dbReference type="ARBA" id="ARBA00023237"/>
    </source>
</evidence>
<evidence type="ECO:0000256" key="8">
    <source>
        <dbReference type="SAM" id="Coils"/>
    </source>
</evidence>
<dbReference type="GO" id="GO:1990281">
    <property type="term" value="C:efflux pump complex"/>
    <property type="evidence" value="ECO:0007669"/>
    <property type="project" value="TreeGrafter"/>
</dbReference>
<feature type="coiled-coil region" evidence="8">
    <location>
        <begin position="322"/>
        <end position="353"/>
    </location>
</feature>
<dbReference type="EMBL" id="DACSUM010000001">
    <property type="protein sequence ID" value="HAT3579783.1"/>
    <property type="molecule type" value="Genomic_DNA"/>
</dbReference>
<evidence type="ECO:0000256" key="9">
    <source>
        <dbReference type="SAM" id="MobiDB-lite"/>
    </source>
</evidence>
<dbReference type="PANTHER" id="PTHR30026">
    <property type="entry name" value="OUTER MEMBRANE PROTEIN TOLC"/>
    <property type="match status" value="1"/>
</dbReference>
<name>A0A9P3T490_KLUIN</name>
<accession>A0A9P3T490</accession>
<dbReference type="GO" id="GO:0015288">
    <property type="term" value="F:porin activity"/>
    <property type="evidence" value="ECO:0007669"/>
    <property type="project" value="TreeGrafter"/>
</dbReference>
<keyword evidence="4" id="KW-1134">Transmembrane beta strand</keyword>
<dbReference type="InterPro" id="IPR003423">
    <property type="entry name" value="OMP_efflux"/>
</dbReference>
<evidence type="ECO:0000313" key="11">
    <source>
        <dbReference type="EMBL" id="HAT3579783.1"/>
    </source>
</evidence>
<gene>
    <name evidence="11" type="ORF">I8531_000016</name>
</gene>
<comment type="subcellular location">
    <subcellularLocation>
        <location evidence="1">Cell outer membrane</location>
    </subcellularLocation>
</comment>
<dbReference type="GO" id="GO:0009279">
    <property type="term" value="C:cell outer membrane"/>
    <property type="evidence" value="ECO:0007669"/>
    <property type="project" value="UniProtKB-SubCell"/>
</dbReference>
<dbReference type="PANTHER" id="PTHR30026:SF22">
    <property type="entry name" value="OUTER MEMBRANE EFFLUX PROTEIN"/>
    <property type="match status" value="1"/>
</dbReference>
<keyword evidence="6" id="KW-0472">Membrane</keyword>
<dbReference type="AlphaFoldDB" id="A0A9P3T490"/>
<dbReference type="SUPFAM" id="SSF56954">
    <property type="entry name" value="Outer membrane efflux proteins (OEP)"/>
    <property type="match status" value="1"/>
</dbReference>
<feature type="chain" id="PRO_5040443714" evidence="10">
    <location>
        <begin position="23"/>
        <end position="449"/>
    </location>
</feature>
<comment type="caution">
    <text evidence="11">The sequence shown here is derived from an EMBL/GenBank/DDBJ whole genome shotgun (WGS) entry which is preliminary data.</text>
</comment>
<dbReference type="RefSeq" id="WP_047369386.1">
    <property type="nucleotide sequence ID" value="NZ_CABMNU010000005.1"/>
</dbReference>
<dbReference type="Pfam" id="PF02321">
    <property type="entry name" value="OEP"/>
    <property type="match status" value="2"/>
</dbReference>
<dbReference type="InterPro" id="IPR051906">
    <property type="entry name" value="TolC-like"/>
</dbReference>
<sequence>MKYGSPFLLGAALTVCATQSQATTLEQAVKDSLVWHPQVSASANSRYSAEQDLRAAKGGYLPSLDLTAGSGWEQTDNSTTRAAGEHLRNLNRSESAINLTQNVFNGFATTSEVARQKATVNSRAWTVMNTSESTALQAIQSYLDVLMREQMVKLAEDNLHNHERVFDQIRLRTTQGVGRQADYDQAEARLAQARNNLLTEQTNLEDSRANYQSVTGKDADTLVMPGKITIPASLEAARKVMLENNALLKQADADVEATRQQYDAQKSRFYPNVNVEVGRTMDNNIDGTRGHNQEWQAMVRMRYNLYNGGSDQATLTSYAYKMKEAQDVKNNALRQLNEELRLAWNAKNNAEQQVPIAKEYAERSVTVRSAYQEQFSLGDRTLLDMLDSENEVFTAQRRYVELQFVDMFTTYRISARTGELLKSLHIQPPSASEPLDQAQRTQAELPELH</sequence>
<evidence type="ECO:0000313" key="12">
    <source>
        <dbReference type="Proteomes" id="UP000867740"/>
    </source>
</evidence>
<keyword evidence="8" id="KW-0175">Coiled coil</keyword>
<feature type="signal peptide" evidence="10">
    <location>
        <begin position="1"/>
        <end position="22"/>
    </location>
</feature>
<evidence type="ECO:0000256" key="6">
    <source>
        <dbReference type="ARBA" id="ARBA00023136"/>
    </source>
</evidence>
<keyword evidence="7" id="KW-0998">Cell outer membrane</keyword>
<feature type="region of interest" description="Disordered" evidence="9">
    <location>
        <begin position="427"/>
        <end position="449"/>
    </location>
</feature>
<reference evidence="11" key="2">
    <citation type="submission" date="2020-10" db="EMBL/GenBank/DDBJ databases">
        <authorList>
            <consortium name="NCBI Pathogen Detection Project"/>
        </authorList>
    </citation>
    <scope>NUCLEOTIDE SEQUENCE</scope>
    <source>
        <strain evidence="11">CAVp300</strain>
    </source>
</reference>
<evidence type="ECO:0000256" key="3">
    <source>
        <dbReference type="ARBA" id="ARBA00022448"/>
    </source>
</evidence>
<feature type="coiled-coil region" evidence="8">
    <location>
        <begin position="183"/>
        <end position="210"/>
    </location>
</feature>
<dbReference type="NCBIfam" id="TIGR01844">
    <property type="entry name" value="type_I_sec_TolC"/>
    <property type="match status" value="1"/>
</dbReference>
<dbReference type="InterPro" id="IPR010130">
    <property type="entry name" value="T1SS_OMP_TolC"/>
</dbReference>
<dbReference type="GO" id="GO:0015562">
    <property type="term" value="F:efflux transmembrane transporter activity"/>
    <property type="evidence" value="ECO:0007669"/>
    <property type="project" value="InterPro"/>
</dbReference>
<reference evidence="11" key="1">
    <citation type="journal article" date="2018" name="Genome Biol.">
        <title>SKESA: strategic k-mer extension for scrupulous assemblies.</title>
        <authorList>
            <person name="Souvorov A."/>
            <person name="Agarwala R."/>
            <person name="Lipman D.J."/>
        </authorList>
    </citation>
    <scope>NUCLEOTIDE SEQUENCE</scope>
    <source>
        <strain evidence="11">CAVp300</strain>
    </source>
</reference>
<evidence type="ECO:0000256" key="4">
    <source>
        <dbReference type="ARBA" id="ARBA00022452"/>
    </source>
</evidence>
<evidence type="ECO:0000256" key="1">
    <source>
        <dbReference type="ARBA" id="ARBA00004442"/>
    </source>
</evidence>
<comment type="similarity">
    <text evidence="2">Belongs to the outer membrane factor (OMF) (TC 1.B.17) family.</text>
</comment>
<keyword evidence="3" id="KW-0813">Transport</keyword>
<keyword evidence="10" id="KW-0732">Signal</keyword>
<dbReference type="Proteomes" id="UP000867740">
    <property type="component" value="Unassembled WGS sequence"/>
</dbReference>
<protein>
    <submittedName>
        <fullName evidence="11">TolC family outer membrane protein</fullName>
    </submittedName>
</protein>
<evidence type="ECO:0000256" key="10">
    <source>
        <dbReference type="SAM" id="SignalP"/>
    </source>
</evidence>
<keyword evidence="5" id="KW-0812">Transmembrane</keyword>
<evidence type="ECO:0000256" key="5">
    <source>
        <dbReference type="ARBA" id="ARBA00022692"/>
    </source>
</evidence>
<evidence type="ECO:0000256" key="2">
    <source>
        <dbReference type="ARBA" id="ARBA00007613"/>
    </source>
</evidence>